<dbReference type="GeneID" id="89289323"/>
<dbReference type="RefSeq" id="WP_338248415.1">
    <property type="nucleotide sequence ID" value="NZ_AP028907.1"/>
</dbReference>
<sequence>MLKADKVDAGALKRLWNRLGFHEYGPPYEAKRVLVEPGRGKRLEDIGRCDPSRSSSRAA</sequence>
<evidence type="ECO:0000313" key="1">
    <source>
        <dbReference type="EMBL" id="BES81741.1"/>
    </source>
</evidence>
<keyword evidence="2" id="KW-1185">Reference proteome</keyword>
<dbReference type="EMBL" id="AP028907">
    <property type="protein sequence ID" value="BES81741.1"/>
    <property type="molecule type" value="Genomic_DNA"/>
</dbReference>
<gene>
    <name evidence="1" type="ORF">PABY_13080</name>
</gene>
<dbReference type="Proteomes" id="UP001341135">
    <property type="component" value="Chromosome"/>
</dbReference>
<name>A0ABM8IXX7_9CREN</name>
<organism evidence="1 2">
    <name type="scientific">Pyrodictium abyssi</name>
    <dbReference type="NCBI Taxonomy" id="54256"/>
    <lineage>
        <taxon>Archaea</taxon>
        <taxon>Thermoproteota</taxon>
        <taxon>Thermoprotei</taxon>
        <taxon>Desulfurococcales</taxon>
        <taxon>Pyrodictiaceae</taxon>
        <taxon>Pyrodictium</taxon>
    </lineage>
</organism>
<proteinExistence type="predicted"/>
<evidence type="ECO:0000313" key="2">
    <source>
        <dbReference type="Proteomes" id="UP001341135"/>
    </source>
</evidence>
<reference evidence="1 2" key="1">
    <citation type="submission" date="2023-09" db="EMBL/GenBank/DDBJ databases">
        <title>Pyrofollis japonicus gen. nov. sp. nov., a novel member of the family Pyrodictiaceae isolated from the Iheya North hydrothermal field.</title>
        <authorList>
            <person name="Miyazaki U."/>
            <person name="Sanari M."/>
            <person name="Tame A."/>
            <person name="Kitajima M."/>
            <person name="Okamoto A."/>
            <person name="Sawayama S."/>
            <person name="Miyazaki J."/>
            <person name="Takai K."/>
            <person name="Nakagawa S."/>
        </authorList>
    </citation>
    <scope>NUCLEOTIDE SEQUENCE [LARGE SCALE GENOMIC DNA]</scope>
    <source>
        <strain evidence="1 2">AV2</strain>
    </source>
</reference>
<protein>
    <submittedName>
        <fullName evidence="1">Uncharacterized protein</fullName>
    </submittedName>
</protein>
<accession>A0ABM8IXX7</accession>